<comment type="caution">
    <text evidence="2">The sequence shown here is derived from an EMBL/GenBank/DDBJ whole genome shotgun (WGS) entry which is preliminary data.</text>
</comment>
<evidence type="ECO:0000313" key="3">
    <source>
        <dbReference type="Proteomes" id="UP000092321"/>
    </source>
</evidence>
<dbReference type="PANTHER" id="PTHR28077">
    <property type="entry name" value="INOSITOL PHOSPHORYLCERAMIDE SYNTHASE REGULATORY SUBUNIT KEI1"/>
    <property type="match status" value="1"/>
</dbReference>
<dbReference type="GO" id="GO:0000139">
    <property type="term" value="C:Golgi membrane"/>
    <property type="evidence" value="ECO:0007669"/>
    <property type="project" value="TreeGrafter"/>
</dbReference>
<dbReference type="Pfam" id="PF08552">
    <property type="entry name" value="Kei1"/>
    <property type="match status" value="1"/>
</dbReference>
<feature type="transmembrane region" description="Helical" evidence="1">
    <location>
        <begin position="84"/>
        <end position="102"/>
    </location>
</feature>
<organism evidence="2 3">
    <name type="scientific">Hanseniaspora valbyensis NRRL Y-1626</name>
    <dbReference type="NCBI Taxonomy" id="766949"/>
    <lineage>
        <taxon>Eukaryota</taxon>
        <taxon>Fungi</taxon>
        <taxon>Dikarya</taxon>
        <taxon>Ascomycota</taxon>
        <taxon>Saccharomycotina</taxon>
        <taxon>Saccharomycetes</taxon>
        <taxon>Saccharomycodales</taxon>
        <taxon>Saccharomycodaceae</taxon>
        <taxon>Hanseniaspora</taxon>
    </lineage>
</organism>
<feature type="transmembrane region" description="Helical" evidence="1">
    <location>
        <begin position="114"/>
        <end position="136"/>
    </location>
</feature>
<dbReference type="PANTHER" id="PTHR28077:SF1">
    <property type="entry name" value="INOSITOL PHOSPHORYLCERAMIDE SYNTHASE REGULATORY SUBUNIT KEI1"/>
    <property type="match status" value="1"/>
</dbReference>
<dbReference type="GO" id="GO:0070916">
    <property type="term" value="C:inositol phosphoceramide synthase complex"/>
    <property type="evidence" value="ECO:0007669"/>
    <property type="project" value="TreeGrafter"/>
</dbReference>
<dbReference type="Proteomes" id="UP000092321">
    <property type="component" value="Unassembled WGS sequence"/>
</dbReference>
<feature type="transmembrane region" description="Helical" evidence="1">
    <location>
        <begin position="44"/>
        <end position="64"/>
    </location>
</feature>
<dbReference type="EMBL" id="LXPE01000006">
    <property type="protein sequence ID" value="OBA27813.1"/>
    <property type="molecule type" value="Genomic_DNA"/>
</dbReference>
<proteinExistence type="predicted"/>
<sequence>MTTMLESPPITNTKTTDGVLSINNNANYSNVKLLGKIRLPSNAFMVKNLPIFFAVEVVLGVLIINKFNGIYGLLSLVTGHKLSAFQIVYYITQLIVLITYLNGLKLVHKPNIKFYSLLSIINFVDTIILFFSMTVFNFKYDLSDKFINPGDSKQAASKQYELWILFGMLVVNIFIKVYSNFVILAFTKEMLFNDKFAVDDHEEMINMANLKNFNSGNFFVNFYKSKIEYTYELLKWKSYVLIKQSFY</sequence>
<dbReference type="InterPro" id="IPR013862">
    <property type="entry name" value="Kei1"/>
</dbReference>
<feature type="transmembrane region" description="Helical" evidence="1">
    <location>
        <begin position="162"/>
        <end position="186"/>
    </location>
</feature>
<keyword evidence="1" id="KW-0812">Transmembrane</keyword>
<evidence type="ECO:0000256" key="1">
    <source>
        <dbReference type="SAM" id="Phobius"/>
    </source>
</evidence>
<dbReference type="AlphaFoldDB" id="A0A1B7TGE3"/>
<protein>
    <submittedName>
        <fullName evidence="2">DUF1753-domain-containing protein</fullName>
    </submittedName>
</protein>
<name>A0A1B7TGE3_9ASCO</name>
<keyword evidence="1" id="KW-0472">Membrane</keyword>
<dbReference type="OrthoDB" id="3338076at2759"/>
<evidence type="ECO:0000313" key="2">
    <source>
        <dbReference type="EMBL" id="OBA27813.1"/>
    </source>
</evidence>
<dbReference type="GO" id="GO:0006673">
    <property type="term" value="P:inositol phosphoceramide metabolic process"/>
    <property type="evidence" value="ECO:0007669"/>
    <property type="project" value="InterPro"/>
</dbReference>
<keyword evidence="3" id="KW-1185">Reference proteome</keyword>
<keyword evidence="1" id="KW-1133">Transmembrane helix</keyword>
<gene>
    <name evidence="2" type="ORF">HANVADRAFT_51930</name>
</gene>
<dbReference type="GO" id="GO:0070917">
    <property type="term" value="F:inositol phosphoceramide synthase regulator activity"/>
    <property type="evidence" value="ECO:0007669"/>
    <property type="project" value="InterPro"/>
</dbReference>
<accession>A0A1B7TGE3</accession>
<reference evidence="3" key="1">
    <citation type="journal article" date="2016" name="Proc. Natl. Acad. Sci. U.S.A.">
        <title>Comparative genomics of biotechnologically important yeasts.</title>
        <authorList>
            <person name="Riley R."/>
            <person name="Haridas S."/>
            <person name="Wolfe K.H."/>
            <person name="Lopes M.R."/>
            <person name="Hittinger C.T."/>
            <person name="Goeker M."/>
            <person name="Salamov A.A."/>
            <person name="Wisecaver J.H."/>
            <person name="Long T.M."/>
            <person name="Calvey C.H."/>
            <person name="Aerts A.L."/>
            <person name="Barry K.W."/>
            <person name="Choi C."/>
            <person name="Clum A."/>
            <person name="Coughlan A.Y."/>
            <person name="Deshpande S."/>
            <person name="Douglass A.P."/>
            <person name="Hanson S.J."/>
            <person name="Klenk H.-P."/>
            <person name="LaButti K.M."/>
            <person name="Lapidus A."/>
            <person name="Lindquist E.A."/>
            <person name="Lipzen A.M."/>
            <person name="Meier-Kolthoff J.P."/>
            <person name="Ohm R.A."/>
            <person name="Otillar R.P."/>
            <person name="Pangilinan J.L."/>
            <person name="Peng Y."/>
            <person name="Rokas A."/>
            <person name="Rosa C.A."/>
            <person name="Scheuner C."/>
            <person name="Sibirny A.A."/>
            <person name="Slot J.C."/>
            <person name="Stielow J.B."/>
            <person name="Sun H."/>
            <person name="Kurtzman C.P."/>
            <person name="Blackwell M."/>
            <person name="Grigoriev I.V."/>
            <person name="Jeffries T.W."/>
        </authorList>
    </citation>
    <scope>NUCLEOTIDE SEQUENCE [LARGE SCALE GENOMIC DNA]</scope>
    <source>
        <strain evidence="3">NRRL Y-1626</strain>
    </source>
</reference>